<reference evidence="7" key="1">
    <citation type="journal article" date="2013" name="Genome Announc.">
        <title>Complete Chromosome Sequence of Carnobacterium maltaromaticum LMA 28.</title>
        <authorList>
            <person name="Cailliez-Grimal C."/>
            <person name="Chaillou S."/>
            <person name="Anba-Mondoloni J."/>
            <person name="Loux V."/>
            <person name="Afzal M.I."/>
            <person name="Rahman A."/>
            <person name="Kergourlay G."/>
            <person name="Champomier-Verges M.C."/>
            <person name="Zagorec M."/>
            <person name="Dalgaard P."/>
            <person name="Leisner J.J."/>
            <person name="Prevost H."/>
            <person name="Revol-Junelles A.M."/>
            <person name="Borges F."/>
        </authorList>
    </citation>
    <scope>NUCLEOTIDE SEQUENCE</scope>
    <source>
        <strain evidence="7">LMA28</strain>
    </source>
</reference>
<feature type="transmembrane region" description="Helical" evidence="5">
    <location>
        <begin position="95"/>
        <end position="118"/>
    </location>
</feature>
<dbReference type="AlphaFoldDB" id="K8E6A4"/>
<dbReference type="HOGENOM" id="CLU_087059_1_0_9"/>
<feature type="transmembrane region" description="Helical" evidence="5">
    <location>
        <begin position="30"/>
        <end position="49"/>
    </location>
</feature>
<dbReference type="GO" id="GO:0016020">
    <property type="term" value="C:membrane"/>
    <property type="evidence" value="ECO:0007669"/>
    <property type="project" value="UniProtKB-SubCell"/>
</dbReference>
<evidence type="ECO:0000313" key="7">
    <source>
        <dbReference type="Proteomes" id="UP000000212"/>
    </source>
</evidence>
<dbReference type="Pfam" id="PF25129">
    <property type="entry name" value="Pyr4-TMTC"/>
    <property type="match status" value="1"/>
</dbReference>
<sequence length="207" mass="23601">MELFLTLLSGVSWTIVYIELIRNGFKYQTYAMPLFALGLNFAWEVLYSLNDLVIHPTTGGVQGIVNLVWACFDLIIVYTYFKYGKKFFPEKAKKYFVVFSLLAFISCFAIQLAFFFNFPAIPAAQYSAFLQNAAMSILFLTMLFQRKTTEGQTLLMAVAKWVGTLAPTVLMGLIQGFNSYILICGAICTIFDLLYIFFLKKMKKEDT</sequence>
<evidence type="ECO:0000256" key="1">
    <source>
        <dbReference type="ARBA" id="ARBA00004141"/>
    </source>
</evidence>
<accession>K8E6A4</accession>
<evidence type="ECO:0000256" key="2">
    <source>
        <dbReference type="ARBA" id="ARBA00022692"/>
    </source>
</evidence>
<dbReference type="KEGG" id="cml:BN424_2916"/>
<evidence type="ECO:0000256" key="4">
    <source>
        <dbReference type="ARBA" id="ARBA00023136"/>
    </source>
</evidence>
<dbReference type="GO" id="GO:0016829">
    <property type="term" value="F:lyase activity"/>
    <property type="evidence" value="ECO:0007669"/>
    <property type="project" value="InterPro"/>
</dbReference>
<dbReference type="PANTHER" id="PTHR42038">
    <property type="match status" value="1"/>
</dbReference>
<organism evidence="6 7">
    <name type="scientific">Carnobacterium maltaromaticum LMA28</name>
    <dbReference type="NCBI Taxonomy" id="1234679"/>
    <lineage>
        <taxon>Bacteria</taxon>
        <taxon>Bacillati</taxon>
        <taxon>Bacillota</taxon>
        <taxon>Bacilli</taxon>
        <taxon>Lactobacillales</taxon>
        <taxon>Carnobacteriaceae</taxon>
        <taxon>Carnobacterium</taxon>
    </lineage>
</organism>
<feature type="transmembrane region" description="Helical" evidence="5">
    <location>
        <begin position="124"/>
        <end position="144"/>
    </location>
</feature>
<feature type="transmembrane region" description="Helical" evidence="5">
    <location>
        <begin position="61"/>
        <end position="83"/>
    </location>
</feature>
<keyword evidence="7" id="KW-1185">Reference proteome</keyword>
<keyword evidence="2 5" id="KW-0812">Transmembrane</keyword>
<dbReference type="eggNOG" id="ENOG502ZC86">
    <property type="taxonomic scope" value="Bacteria"/>
</dbReference>
<protein>
    <submittedName>
        <fullName evidence="6">Membrane protein</fullName>
    </submittedName>
</protein>
<dbReference type="PANTHER" id="PTHR42038:SF2">
    <property type="entry name" value="TERPENE CYCLASE AUSL"/>
    <property type="match status" value="1"/>
</dbReference>
<comment type="subcellular location">
    <subcellularLocation>
        <location evidence="1">Membrane</location>
        <topology evidence="1">Multi-pass membrane protein</topology>
    </subcellularLocation>
</comment>
<feature type="transmembrane region" description="Helical" evidence="5">
    <location>
        <begin position="153"/>
        <end position="174"/>
    </location>
</feature>
<feature type="transmembrane region" description="Helical" evidence="5">
    <location>
        <begin position="180"/>
        <end position="199"/>
    </location>
</feature>
<evidence type="ECO:0000313" key="6">
    <source>
        <dbReference type="EMBL" id="CCO12337.2"/>
    </source>
</evidence>
<keyword evidence="3 5" id="KW-1133">Transmembrane helix</keyword>
<keyword evidence="4 5" id="KW-0472">Membrane</keyword>
<name>K8E6A4_CARML</name>
<dbReference type="EMBL" id="HE999757">
    <property type="protein sequence ID" value="CCO12337.2"/>
    <property type="molecule type" value="Genomic_DNA"/>
</dbReference>
<gene>
    <name evidence="6" type="ORF">BN424_2916</name>
</gene>
<dbReference type="STRING" id="1234679.BN424_2916"/>
<evidence type="ECO:0000256" key="3">
    <source>
        <dbReference type="ARBA" id="ARBA00022989"/>
    </source>
</evidence>
<proteinExistence type="predicted"/>
<dbReference type="Proteomes" id="UP000000212">
    <property type="component" value="Chromosome"/>
</dbReference>
<evidence type="ECO:0000256" key="5">
    <source>
        <dbReference type="SAM" id="Phobius"/>
    </source>
</evidence>
<dbReference type="InterPro" id="IPR039020">
    <property type="entry name" value="PaxB-like"/>
</dbReference>
<dbReference type="RefSeq" id="WP_016356607.1">
    <property type="nucleotide sequence ID" value="NC_019425.2"/>
</dbReference>
<dbReference type="OrthoDB" id="7825963at2"/>